<keyword evidence="2" id="KW-1185">Reference proteome</keyword>
<sequence length="142" mass="15291">NAVGDIIQGRELFTAVLAPDGNILIYGGNNVKDSPIPIMATLNTNTLPYTWTTKKIGQDAPQYITGHVAAINGTHMIIALGATSSNGTFDFTTSYAIINNLNYNLYALDIQNNVWSVNSTTHTQKPTQTPQFSPSSYNIGAI</sequence>
<dbReference type="Proteomes" id="UP000789702">
    <property type="component" value="Unassembled WGS sequence"/>
</dbReference>
<accession>A0ACA9QTP2</accession>
<protein>
    <submittedName>
        <fullName evidence="1">9569_t:CDS:1</fullName>
    </submittedName>
</protein>
<name>A0ACA9QTP2_9GLOM</name>
<dbReference type="EMBL" id="CAJVPU010052330">
    <property type="protein sequence ID" value="CAG8763040.1"/>
    <property type="molecule type" value="Genomic_DNA"/>
</dbReference>
<feature type="non-terminal residue" evidence="1">
    <location>
        <position position="142"/>
    </location>
</feature>
<comment type="caution">
    <text evidence="1">The sequence shown here is derived from an EMBL/GenBank/DDBJ whole genome shotgun (WGS) entry which is preliminary data.</text>
</comment>
<evidence type="ECO:0000313" key="2">
    <source>
        <dbReference type="Proteomes" id="UP000789702"/>
    </source>
</evidence>
<proteinExistence type="predicted"/>
<gene>
    <name evidence="1" type="ORF">DHETER_LOCUS15384</name>
</gene>
<feature type="non-terminal residue" evidence="1">
    <location>
        <position position="1"/>
    </location>
</feature>
<evidence type="ECO:0000313" key="1">
    <source>
        <dbReference type="EMBL" id="CAG8763040.1"/>
    </source>
</evidence>
<organism evidence="1 2">
    <name type="scientific">Dentiscutata heterogama</name>
    <dbReference type="NCBI Taxonomy" id="1316150"/>
    <lineage>
        <taxon>Eukaryota</taxon>
        <taxon>Fungi</taxon>
        <taxon>Fungi incertae sedis</taxon>
        <taxon>Mucoromycota</taxon>
        <taxon>Glomeromycotina</taxon>
        <taxon>Glomeromycetes</taxon>
        <taxon>Diversisporales</taxon>
        <taxon>Gigasporaceae</taxon>
        <taxon>Dentiscutata</taxon>
    </lineage>
</organism>
<reference evidence="1" key="1">
    <citation type="submission" date="2021-06" db="EMBL/GenBank/DDBJ databases">
        <authorList>
            <person name="Kallberg Y."/>
            <person name="Tangrot J."/>
            <person name="Rosling A."/>
        </authorList>
    </citation>
    <scope>NUCLEOTIDE SEQUENCE</scope>
    <source>
        <strain evidence="1">IL203A</strain>
    </source>
</reference>